<dbReference type="InterPro" id="IPR011234">
    <property type="entry name" value="Fumarylacetoacetase-like_C"/>
</dbReference>
<reference evidence="2 3" key="1">
    <citation type="submission" date="2018-03" db="EMBL/GenBank/DDBJ databases">
        <title>Genomic Encyclopedia of Archaeal and Bacterial Type Strains, Phase II (KMG-II): from individual species to whole genera.</title>
        <authorList>
            <person name="Goeker M."/>
        </authorList>
    </citation>
    <scope>NUCLEOTIDE SEQUENCE [LARGE SCALE GENOMIC DNA]</scope>
    <source>
        <strain evidence="2 3">DSM 100065</strain>
    </source>
</reference>
<evidence type="ECO:0000313" key="3">
    <source>
        <dbReference type="Proteomes" id="UP000237752"/>
    </source>
</evidence>
<dbReference type="Proteomes" id="UP000237752">
    <property type="component" value="Unassembled WGS sequence"/>
</dbReference>
<dbReference type="RefSeq" id="WP_106347538.1">
    <property type="nucleotide sequence ID" value="NZ_PVUE01000002.1"/>
</dbReference>
<dbReference type="GO" id="GO:0003824">
    <property type="term" value="F:catalytic activity"/>
    <property type="evidence" value="ECO:0007669"/>
    <property type="project" value="InterPro"/>
</dbReference>
<name>A0A2T1A424_9ACTN</name>
<comment type="caution">
    <text evidence="2">The sequence shown here is derived from an EMBL/GenBank/DDBJ whole genome shotgun (WGS) entry which is preliminary data.</text>
</comment>
<evidence type="ECO:0000259" key="1">
    <source>
        <dbReference type="Pfam" id="PF01557"/>
    </source>
</evidence>
<protein>
    <submittedName>
        <fullName evidence="2">2-keto-4-pentenoate hydratase/2-oxohepta-3-ene-1,7-dioic acid hydratase in catechol pathway</fullName>
    </submittedName>
</protein>
<dbReference type="OrthoDB" id="2273115at2"/>
<dbReference type="Gene3D" id="3.90.850.10">
    <property type="entry name" value="Fumarylacetoacetase-like, C-terminal domain"/>
    <property type="match status" value="1"/>
</dbReference>
<gene>
    <name evidence="2" type="ORF">CLV47_10246</name>
</gene>
<dbReference type="AlphaFoldDB" id="A0A2T1A424"/>
<evidence type="ECO:0000313" key="2">
    <source>
        <dbReference type="EMBL" id="PRZ43361.1"/>
    </source>
</evidence>
<dbReference type="PANTHER" id="PTHR43211:SF1">
    <property type="entry name" value="BLL6422 PROTEIN"/>
    <property type="match status" value="1"/>
</dbReference>
<dbReference type="InterPro" id="IPR036663">
    <property type="entry name" value="Fumarylacetoacetase_C_sf"/>
</dbReference>
<dbReference type="Pfam" id="PF01557">
    <property type="entry name" value="FAA_hydrolase"/>
    <property type="match status" value="1"/>
</dbReference>
<organism evidence="2 3">
    <name type="scientific">Antricoccus suffuscus</name>
    <dbReference type="NCBI Taxonomy" id="1629062"/>
    <lineage>
        <taxon>Bacteria</taxon>
        <taxon>Bacillati</taxon>
        <taxon>Actinomycetota</taxon>
        <taxon>Actinomycetes</taxon>
        <taxon>Geodermatophilales</taxon>
        <taxon>Antricoccaceae</taxon>
        <taxon>Antricoccus</taxon>
    </lineage>
</organism>
<proteinExistence type="predicted"/>
<accession>A0A2T1A424</accession>
<dbReference type="SUPFAM" id="SSF56529">
    <property type="entry name" value="FAH"/>
    <property type="match status" value="1"/>
</dbReference>
<dbReference type="PANTHER" id="PTHR43211">
    <property type="entry name" value="FUMARYLACETOACETATE HYDROLASE"/>
    <property type="match status" value="1"/>
</dbReference>
<dbReference type="EMBL" id="PVUE01000002">
    <property type="protein sequence ID" value="PRZ43361.1"/>
    <property type="molecule type" value="Genomic_DNA"/>
</dbReference>
<keyword evidence="3" id="KW-1185">Reference proteome</keyword>
<sequence>MRFATYESADGRDRVGVLSDNTLHGLDTEKSLVDLLTAGDDALIAAGTDALNPPHETIAWESARIKGLLRPPSMRDSMCFHEHIRNARGSDIDERHSRYPAFYFSNPAGVIGPYDEVAISPGCEQFDYELEIAAVIGTAGSNIRPQDAAAHIAGYTIYCDWSARDIQMDEMVVGLGPAKGKDGATTLGPVLVTADELEPFRKNKGFDLAMTVAINGQPFSAGNWSTIDWSFDDVVAYTSRGTHLVPGDVLGSGTVGRGCLLEHFRMDPDGFRGWLAPGDEVVLEVERIGQLRQKVVAAPERHPLSSGH</sequence>
<feature type="domain" description="Fumarylacetoacetase-like C-terminal" evidence="1">
    <location>
        <begin position="76"/>
        <end position="296"/>
    </location>
</feature>